<evidence type="ECO:0000313" key="9">
    <source>
        <dbReference type="EMBL" id="MER7187523.1"/>
    </source>
</evidence>
<dbReference type="Proteomes" id="UP001474181">
    <property type="component" value="Unassembled WGS sequence"/>
</dbReference>
<dbReference type="SUPFAM" id="SSF46894">
    <property type="entry name" value="C-terminal effector domain of the bipartite response regulators"/>
    <property type="match status" value="1"/>
</dbReference>
<evidence type="ECO:0000256" key="5">
    <source>
        <dbReference type="ARBA" id="ARBA00023163"/>
    </source>
</evidence>
<feature type="domain" description="OmpR/PhoB-type" evidence="8">
    <location>
        <begin position="1"/>
        <end position="95"/>
    </location>
</feature>
<dbReference type="SUPFAM" id="SSF48452">
    <property type="entry name" value="TPR-like"/>
    <property type="match status" value="1"/>
</dbReference>
<evidence type="ECO:0000256" key="7">
    <source>
        <dbReference type="SAM" id="MobiDB-lite"/>
    </source>
</evidence>
<dbReference type="SMART" id="SM01043">
    <property type="entry name" value="BTAD"/>
    <property type="match status" value="1"/>
</dbReference>
<name>A0ABV1XEU1_9ACTN</name>
<dbReference type="InterPro" id="IPR005158">
    <property type="entry name" value="BTAD"/>
</dbReference>
<feature type="compositionally biased region" description="Pro residues" evidence="7">
    <location>
        <begin position="410"/>
        <end position="429"/>
    </location>
</feature>
<comment type="similarity">
    <text evidence="1">Belongs to the AfsR/DnrI/RedD regulatory family.</text>
</comment>
<protein>
    <submittedName>
        <fullName evidence="9">BTAD domain-containing putative transcriptional regulator</fullName>
    </submittedName>
</protein>
<dbReference type="EMBL" id="JBEPEK010000833">
    <property type="protein sequence ID" value="MER7187523.1"/>
    <property type="molecule type" value="Genomic_DNA"/>
</dbReference>
<dbReference type="Gene3D" id="1.10.10.10">
    <property type="entry name" value="Winged helix-like DNA-binding domain superfamily/Winged helix DNA-binding domain"/>
    <property type="match status" value="1"/>
</dbReference>
<dbReference type="InterPro" id="IPR051677">
    <property type="entry name" value="AfsR-DnrI-RedD_regulator"/>
</dbReference>
<dbReference type="Gene3D" id="1.25.40.10">
    <property type="entry name" value="Tetratricopeptide repeat domain"/>
    <property type="match status" value="1"/>
</dbReference>
<dbReference type="CDD" id="cd15831">
    <property type="entry name" value="BTAD"/>
    <property type="match status" value="1"/>
</dbReference>
<evidence type="ECO:0000256" key="6">
    <source>
        <dbReference type="PROSITE-ProRule" id="PRU01091"/>
    </source>
</evidence>
<keyword evidence="2" id="KW-0902">Two-component regulatory system</keyword>
<comment type="caution">
    <text evidence="9">The sequence shown here is derived from an EMBL/GenBank/DDBJ whole genome shotgun (WGS) entry which is preliminary data.</text>
</comment>
<feature type="DNA-binding region" description="OmpR/PhoB-type" evidence="6">
    <location>
        <begin position="1"/>
        <end position="95"/>
    </location>
</feature>
<reference evidence="9 10" key="1">
    <citation type="submission" date="2024-06" db="EMBL/GenBank/DDBJ databases">
        <title>The Natural Products Discovery Center: Release of the First 8490 Sequenced Strains for Exploring Actinobacteria Biosynthetic Diversity.</title>
        <authorList>
            <person name="Kalkreuter E."/>
            <person name="Kautsar S.A."/>
            <person name="Yang D."/>
            <person name="Bader C.D."/>
            <person name="Teijaro C.N."/>
            <person name="Fluegel L."/>
            <person name="Davis C.M."/>
            <person name="Simpson J.R."/>
            <person name="Lauterbach L."/>
            <person name="Steele A.D."/>
            <person name="Gui C."/>
            <person name="Meng S."/>
            <person name="Li G."/>
            <person name="Viehrig K."/>
            <person name="Ye F."/>
            <person name="Su P."/>
            <person name="Kiefer A.F."/>
            <person name="Nichols A."/>
            <person name="Cepeda A.J."/>
            <person name="Yan W."/>
            <person name="Fan B."/>
            <person name="Jiang Y."/>
            <person name="Adhikari A."/>
            <person name="Zheng C.-J."/>
            <person name="Schuster L."/>
            <person name="Cowan T.M."/>
            <person name="Smanski M.J."/>
            <person name="Chevrette M.G."/>
            <person name="De Carvalho L.P.S."/>
            <person name="Shen B."/>
        </authorList>
    </citation>
    <scope>NUCLEOTIDE SEQUENCE [LARGE SCALE GENOMIC DNA]</scope>
    <source>
        <strain evidence="9 10">NPDC000234</strain>
    </source>
</reference>
<evidence type="ECO:0000256" key="3">
    <source>
        <dbReference type="ARBA" id="ARBA00023015"/>
    </source>
</evidence>
<evidence type="ECO:0000313" key="10">
    <source>
        <dbReference type="Proteomes" id="UP001474181"/>
    </source>
</evidence>
<feature type="compositionally biased region" description="Pro residues" evidence="7">
    <location>
        <begin position="439"/>
        <end position="461"/>
    </location>
</feature>
<evidence type="ECO:0000259" key="8">
    <source>
        <dbReference type="PROSITE" id="PS51755"/>
    </source>
</evidence>
<dbReference type="PANTHER" id="PTHR35807:SF1">
    <property type="entry name" value="TRANSCRIPTIONAL REGULATOR REDD"/>
    <property type="match status" value="1"/>
</dbReference>
<dbReference type="InterPro" id="IPR016032">
    <property type="entry name" value="Sig_transdc_resp-reg_C-effctor"/>
</dbReference>
<proteinExistence type="inferred from homology"/>
<evidence type="ECO:0000256" key="4">
    <source>
        <dbReference type="ARBA" id="ARBA00023125"/>
    </source>
</evidence>
<feature type="compositionally biased region" description="Low complexity" evidence="7">
    <location>
        <begin position="268"/>
        <end position="279"/>
    </location>
</feature>
<dbReference type="InterPro" id="IPR001867">
    <property type="entry name" value="OmpR/PhoB-type_DNA-bd"/>
</dbReference>
<dbReference type="PROSITE" id="PS51755">
    <property type="entry name" value="OMPR_PHOB"/>
    <property type="match status" value="1"/>
</dbReference>
<evidence type="ECO:0000256" key="1">
    <source>
        <dbReference type="ARBA" id="ARBA00005820"/>
    </source>
</evidence>
<dbReference type="InterPro" id="IPR036388">
    <property type="entry name" value="WH-like_DNA-bd_sf"/>
</dbReference>
<dbReference type="InterPro" id="IPR011990">
    <property type="entry name" value="TPR-like_helical_dom_sf"/>
</dbReference>
<keyword evidence="5" id="KW-0804">Transcription</keyword>
<evidence type="ECO:0000256" key="2">
    <source>
        <dbReference type="ARBA" id="ARBA00023012"/>
    </source>
</evidence>
<keyword evidence="4 6" id="KW-0238">DNA-binding</keyword>
<dbReference type="PANTHER" id="PTHR35807">
    <property type="entry name" value="TRANSCRIPTIONAL REGULATOR REDD-RELATED"/>
    <property type="match status" value="1"/>
</dbReference>
<sequence length="461" mass="48556">MRRYELRFGLLGPPVLYDASDVRPIGSPKVRALLAALLLEAGRVVSVESLREALWGGAPPVSARASLHNHVTRLRRLLDDPERLRAVPPGYLLRVDDGELDVDVFDARVAQARAAHGRREWASVLRACADALALWRGSPLGGLPADFGGRAFVQRLEEARLLLLEWRYDAELALGGSRLGGVVPELAALVAEFPLREAYHRQLMLALHHTGRQAEALAVHRDLRNRLRDDLGIEPGPAVRRAHVEVLRGSGTRGEALPYEGASDEDASSGWARDGSGADADADADEDAGAGTSWPVAQFPAPLRGASTGRRPKTEGVDERDERDGRTGPATAAATATAMAVSVAPGSTRDDSPAPRPAQLPPPPAHFTGRTTVIEELSHTLAPPPSAHPEPTPTPLPPATAPHFEATTAPPTPASTEPCPPTSTEPHPPAAADGASAPGVPPAPASAEPRPPASTVPHPPA</sequence>
<keyword evidence="10" id="KW-1185">Reference proteome</keyword>
<feature type="compositionally biased region" description="Pro residues" evidence="7">
    <location>
        <begin position="354"/>
        <end position="365"/>
    </location>
</feature>
<gene>
    <name evidence="9" type="ORF">ABT404_50085</name>
</gene>
<keyword evidence="3" id="KW-0805">Transcription regulation</keyword>
<dbReference type="Pfam" id="PF03704">
    <property type="entry name" value="BTAD"/>
    <property type="match status" value="1"/>
</dbReference>
<dbReference type="Pfam" id="PF00486">
    <property type="entry name" value="Trans_reg_C"/>
    <property type="match status" value="1"/>
</dbReference>
<feature type="region of interest" description="Disordered" evidence="7">
    <location>
        <begin position="253"/>
        <end position="461"/>
    </location>
</feature>
<feature type="compositionally biased region" description="Basic and acidic residues" evidence="7">
    <location>
        <begin position="312"/>
        <end position="326"/>
    </location>
</feature>
<dbReference type="SMART" id="SM00862">
    <property type="entry name" value="Trans_reg_C"/>
    <property type="match status" value="1"/>
</dbReference>
<feature type="compositionally biased region" description="Pro residues" evidence="7">
    <location>
        <begin position="382"/>
        <end position="400"/>
    </location>
</feature>
<feature type="non-terminal residue" evidence="9">
    <location>
        <position position="461"/>
    </location>
</feature>
<organism evidence="9 10">
    <name type="scientific">Streptomyces hyaluromycini</name>
    <dbReference type="NCBI Taxonomy" id="1377993"/>
    <lineage>
        <taxon>Bacteria</taxon>
        <taxon>Bacillati</taxon>
        <taxon>Actinomycetota</taxon>
        <taxon>Actinomycetes</taxon>
        <taxon>Kitasatosporales</taxon>
        <taxon>Streptomycetaceae</taxon>
        <taxon>Streptomyces</taxon>
    </lineage>
</organism>
<feature type="compositionally biased region" description="Low complexity" evidence="7">
    <location>
        <begin position="330"/>
        <end position="340"/>
    </location>
</feature>
<accession>A0ABV1XEU1</accession>